<reference evidence="2" key="1">
    <citation type="submission" date="2017-02" db="UniProtKB">
        <authorList>
            <consortium name="WormBaseParasite"/>
        </authorList>
    </citation>
    <scope>IDENTIFICATION</scope>
</reference>
<keyword evidence="1" id="KW-1185">Reference proteome</keyword>
<dbReference type="Proteomes" id="UP000046392">
    <property type="component" value="Unplaced"/>
</dbReference>
<organism evidence="1 2">
    <name type="scientific">Strongyloides papillosus</name>
    <name type="common">Intestinal threadworm</name>
    <dbReference type="NCBI Taxonomy" id="174720"/>
    <lineage>
        <taxon>Eukaryota</taxon>
        <taxon>Metazoa</taxon>
        <taxon>Ecdysozoa</taxon>
        <taxon>Nematoda</taxon>
        <taxon>Chromadorea</taxon>
        <taxon>Rhabditida</taxon>
        <taxon>Tylenchina</taxon>
        <taxon>Panagrolaimomorpha</taxon>
        <taxon>Strongyloidoidea</taxon>
        <taxon>Strongyloididae</taxon>
        <taxon>Strongyloides</taxon>
    </lineage>
</organism>
<proteinExistence type="predicted"/>
<dbReference type="WBParaSite" id="SPAL_0001081266.1">
    <property type="protein sequence ID" value="SPAL_0001081266.1"/>
    <property type="gene ID" value="SPAL_0001081266"/>
</dbReference>
<sequence length="83" mass="10214">MQRTILQYKVYKGQIFLIKRPYIQEFTNISRQIHYENIYVLLNKAVYQMFHYNMESFKKIALSSLENYIFYQQSSEPLEFRGE</sequence>
<evidence type="ECO:0000313" key="1">
    <source>
        <dbReference type="Proteomes" id="UP000046392"/>
    </source>
</evidence>
<protein>
    <submittedName>
        <fullName evidence="2">HTH LytTR-type domain-containing protein</fullName>
    </submittedName>
</protein>
<evidence type="ECO:0000313" key="2">
    <source>
        <dbReference type="WBParaSite" id="SPAL_0001081266.1"/>
    </source>
</evidence>
<accession>A0A0N5BYF6</accession>
<dbReference type="AlphaFoldDB" id="A0A0N5BYF6"/>
<name>A0A0N5BYF6_STREA</name>